<organism evidence="1">
    <name type="scientific">Rhizophora mucronata</name>
    <name type="common">Asiatic mangrove</name>
    <dbReference type="NCBI Taxonomy" id="61149"/>
    <lineage>
        <taxon>Eukaryota</taxon>
        <taxon>Viridiplantae</taxon>
        <taxon>Streptophyta</taxon>
        <taxon>Embryophyta</taxon>
        <taxon>Tracheophyta</taxon>
        <taxon>Spermatophyta</taxon>
        <taxon>Magnoliopsida</taxon>
        <taxon>eudicotyledons</taxon>
        <taxon>Gunneridae</taxon>
        <taxon>Pentapetalae</taxon>
        <taxon>rosids</taxon>
        <taxon>fabids</taxon>
        <taxon>Malpighiales</taxon>
        <taxon>Rhizophoraceae</taxon>
        <taxon>Rhizophora</taxon>
    </lineage>
</organism>
<protein>
    <submittedName>
        <fullName evidence="1">Uncharacterized protein</fullName>
    </submittedName>
</protein>
<dbReference type="EMBL" id="GGEC01070106">
    <property type="protein sequence ID" value="MBX50590.1"/>
    <property type="molecule type" value="Transcribed_RNA"/>
</dbReference>
<reference evidence="1" key="1">
    <citation type="submission" date="2018-02" db="EMBL/GenBank/DDBJ databases">
        <title>Rhizophora mucronata_Transcriptome.</title>
        <authorList>
            <person name="Meera S.P."/>
            <person name="Sreeshan A."/>
            <person name="Augustine A."/>
        </authorList>
    </citation>
    <scope>NUCLEOTIDE SEQUENCE</scope>
    <source>
        <tissue evidence="1">Leaf</tissue>
    </source>
</reference>
<name>A0A2P2P764_RHIMU</name>
<proteinExistence type="predicted"/>
<dbReference type="AlphaFoldDB" id="A0A2P2P764"/>
<accession>A0A2P2P764</accession>
<sequence>MRFCPLIKKSIPSLCKVSLLVFNCHKTHARPNNNKLS</sequence>
<evidence type="ECO:0000313" key="1">
    <source>
        <dbReference type="EMBL" id="MBX50590.1"/>
    </source>
</evidence>